<organism evidence="1 2">
    <name type="scientific">Pistacia atlantica</name>
    <dbReference type="NCBI Taxonomy" id="434234"/>
    <lineage>
        <taxon>Eukaryota</taxon>
        <taxon>Viridiplantae</taxon>
        <taxon>Streptophyta</taxon>
        <taxon>Embryophyta</taxon>
        <taxon>Tracheophyta</taxon>
        <taxon>Spermatophyta</taxon>
        <taxon>Magnoliopsida</taxon>
        <taxon>eudicotyledons</taxon>
        <taxon>Gunneridae</taxon>
        <taxon>Pentapetalae</taxon>
        <taxon>rosids</taxon>
        <taxon>malvids</taxon>
        <taxon>Sapindales</taxon>
        <taxon>Anacardiaceae</taxon>
        <taxon>Pistacia</taxon>
    </lineage>
</organism>
<name>A0ACC1AGH1_9ROSI</name>
<dbReference type="Proteomes" id="UP001164250">
    <property type="component" value="Chromosome 10"/>
</dbReference>
<proteinExistence type="predicted"/>
<protein>
    <submittedName>
        <fullName evidence="1">Uncharacterized protein</fullName>
    </submittedName>
</protein>
<sequence>MELWEANSCGYHGDDGLLYRGKAKGDTFGPTFTSNDTVGGGINYASQEFFFTKNGALVGTACKEIKGPLFPTIAVHSQNEESSTVHFNADAQLIIMKILHLVAKVFHNLAMLLITLQAEYGLLDDHSNAVWFMSTLGRKNLLLILRQVSSSVIYIFLFTSHSPSSIPQHPCAAAPPPHGSLAPATATATAPTQNPTERKPFVSANEIASNKILNAGVSPILAGPTTPHCSKPAANTSSKPAADLRTPPHPKHHALFAHLNSPHVTYVDYGVEVGVRLGKVGEWLGKVGGRG</sequence>
<reference evidence="2" key="1">
    <citation type="journal article" date="2023" name="G3 (Bethesda)">
        <title>Genome assembly and association tests identify interacting loci associated with vigor, precocity, and sex in interspecific pistachio rootstocks.</title>
        <authorList>
            <person name="Palmer W."/>
            <person name="Jacygrad E."/>
            <person name="Sagayaradj S."/>
            <person name="Cavanaugh K."/>
            <person name="Han R."/>
            <person name="Bertier L."/>
            <person name="Beede B."/>
            <person name="Kafkas S."/>
            <person name="Golino D."/>
            <person name="Preece J."/>
            <person name="Michelmore R."/>
        </authorList>
    </citation>
    <scope>NUCLEOTIDE SEQUENCE [LARGE SCALE GENOMIC DNA]</scope>
</reference>
<comment type="caution">
    <text evidence="1">The sequence shown here is derived from an EMBL/GenBank/DDBJ whole genome shotgun (WGS) entry which is preliminary data.</text>
</comment>
<gene>
    <name evidence="1" type="ORF">Patl1_07190</name>
</gene>
<keyword evidence="2" id="KW-1185">Reference proteome</keyword>
<evidence type="ECO:0000313" key="1">
    <source>
        <dbReference type="EMBL" id="KAJ0086095.1"/>
    </source>
</evidence>
<evidence type="ECO:0000313" key="2">
    <source>
        <dbReference type="Proteomes" id="UP001164250"/>
    </source>
</evidence>
<accession>A0ACC1AGH1</accession>
<dbReference type="EMBL" id="CM047906">
    <property type="protein sequence ID" value="KAJ0086095.1"/>
    <property type="molecule type" value="Genomic_DNA"/>
</dbReference>